<dbReference type="Gene3D" id="3.30.450.20">
    <property type="entry name" value="PAS domain"/>
    <property type="match status" value="2"/>
</dbReference>
<dbReference type="STRING" id="1419482.SAMN05444266_105321"/>
<evidence type="ECO:0000256" key="2">
    <source>
        <dbReference type="ARBA" id="ARBA00004651"/>
    </source>
</evidence>
<dbReference type="PRINTS" id="PR00344">
    <property type="entry name" value="BCTRLSENSOR"/>
</dbReference>
<dbReference type="InterPro" id="IPR035965">
    <property type="entry name" value="PAS-like_dom_sf"/>
</dbReference>
<dbReference type="SMART" id="SM00388">
    <property type="entry name" value="HisKA"/>
    <property type="match status" value="1"/>
</dbReference>
<dbReference type="InterPro" id="IPR004358">
    <property type="entry name" value="Sig_transdc_His_kin-like_C"/>
</dbReference>
<proteinExistence type="predicted"/>
<dbReference type="Pfam" id="PF00072">
    <property type="entry name" value="Response_reg"/>
    <property type="match status" value="1"/>
</dbReference>
<dbReference type="EMBL" id="FRBL01000005">
    <property type="protein sequence ID" value="SHL87771.1"/>
    <property type="molecule type" value="Genomic_DNA"/>
</dbReference>
<dbReference type="SMART" id="SM00091">
    <property type="entry name" value="PAS"/>
    <property type="match status" value="2"/>
</dbReference>
<dbReference type="GO" id="GO:0005524">
    <property type="term" value="F:ATP binding"/>
    <property type="evidence" value="ECO:0007669"/>
    <property type="project" value="UniProtKB-KW"/>
</dbReference>
<dbReference type="FunFam" id="3.30.565.10:FF:000010">
    <property type="entry name" value="Sensor histidine kinase RcsC"/>
    <property type="match status" value="1"/>
</dbReference>
<evidence type="ECO:0000313" key="23">
    <source>
        <dbReference type="EMBL" id="SHL87771.1"/>
    </source>
</evidence>
<accession>A0A1M7E7N1</accession>
<dbReference type="EC" id="2.7.13.3" evidence="3"/>
<dbReference type="InterPro" id="IPR036097">
    <property type="entry name" value="HisK_dim/P_sf"/>
</dbReference>
<dbReference type="Pfam" id="PF00989">
    <property type="entry name" value="PAS"/>
    <property type="match status" value="1"/>
</dbReference>
<keyword evidence="10" id="KW-0067">ATP-binding</keyword>
<evidence type="ECO:0000259" key="20">
    <source>
        <dbReference type="PROSITE" id="PS50110"/>
    </source>
</evidence>
<dbReference type="InterPro" id="IPR005467">
    <property type="entry name" value="His_kinase_dom"/>
</dbReference>
<dbReference type="GO" id="GO:0000155">
    <property type="term" value="F:phosphorelay sensor kinase activity"/>
    <property type="evidence" value="ECO:0007669"/>
    <property type="project" value="InterPro"/>
</dbReference>
<evidence type="ECO:0000259" key="21">
    <source>
        <dbReference type="PROSITE" id="PS50112"/>
    </source>
</evidence>
<evidence type="ECO:0000256" key="15">
    <source>
        <dbReference type="ARBA" id="ARBA00068150"/>
    </source>
</evidence>
<name>A0A1M7E7N1_9BACT</name>
<keyword evidence="12" id="KW-0902">Two-component regulatory system</keyword>
<evidence type="ECO:0000256" key="5">
    <source>
        <dbReference type="ARBA" id="ARBA00022553"/>
    </source>
</evidence>
<dbReference type="InterPro" id="IPR000014">
    <property type="entry name" value="PAS"/>
</dbReference>
<dbReference type="PANTHER" id="PTHR45339:SF1">
    <property type="entry name" value="HYBRID SIGNAL TRANSDUCTION HISTIDINE KINASE J"/>
    <property type="match status" value="1"/>
</dbReference>
<dbReference type="FunFam" id="1.10.287.130:FF:000002">
    <property type="entry name" value="Two-component osmosensing histidine kinase"/>
    <property type="match status" value="1"/>
</dbReference>
<feature type="domain" description="Response regulatory" evidence="20">
    <location>
        <begin position="618"/>
        <end position="732"/>
    </location>
</feature>
<evidence type="ECO:0000256" key="9">
    <source>
        <dbReference type="ARBA" id="ARBA00022777"/>
    </source>
</evidence>
<evidence type="ECO:0000256" key="1">
    <source>
        <dbReference type="ARBA" id="ARBA00000085"/>
    </source>
</evidence>
<comment type="catalytic activity">
    <reaction evidence="1">
        <text>ATP + protein L-histidine = ADP + protein N-phospho-L-histidine.</text>
        <dbReference type="EC" id="2.7.13.3"/>
    </reaction>
</comment>
<keyword evidence="13 18" id="KW-0472">Membrane</keyword>
<feature type="domain" description="HPt" evidence="22">
    <location>
        <begin position="765"/>
        <end position="863"/>
    </location>
</feature>
<protein>
    <recommendedName>
        <fullName evidence="15">Sensory/regulatory protein RpfC</fullName>
        <ecNumber evidence="3">2.7.13.3</ecNumber>
    </recommendedName>
</protein>
<keyword evidence="7 18" id="KW-0812">Transmembrane</keyword>
<organism evidence="23 24">
    <name type="scientific">Chitinophaga jiangningensis</name>
    <dbReference type="NCBI Taxonomy" id="1419482"/>
    <lineage>
        <taxon>Bacteria</taxon>
        <taxon>Pseudomonadati</taxon>
        <taxon>Bacteroidota</taxon>
        <taxon>Chitinophagia</taxon>
        <taxon>Chitinophagales</taxon>
        <taxon>Chitinophagaceae</taxon>
        <taxon>Chitinophaga</taxon>
    </lineage>
</organism>
<evidence type="ECO:0000256" key="10">
    <source>
        <dbReference type="ARBA" id="ARBA00022840"/>
    </source>
</evidence>
<dbReference type="InterPro" id="IPR013767">
    <property type="entry name" value="PAS_fold"/>
</dbReference>
<dbReference type="InterPro" id="IPR011006">
    <property type="entry name" value="CheY-like_superfamily"/>
</dbReference>
<dbReference type="PROSITE" id="PS50110">
    <property type="entry name" value="RESPONSE_REGULATORY"/>
    <property type="match status" value="1"/>
</dbReference>
<dbReference type="Gene3D" id="1.10.287.130">
    <property type="match status" value="1"/>
</dbReference>
<dbReference type="Pfam" id="PF08448">
    <property type="entry name" value="PAS_4"/>
    <property type="match status" value="1"/>
</dbReference>
<dbReference type="InterPro" id="IPR036890">
    <property type="entry name" value="HATPase_C_sf"/>
</dbReference>
<evidence type="ECO:0000256" key="4">
    <source>
        <dbReference type="ARBA" id="ARBA00022475"/>
    </source>
</evidence>
<dbReference type="SUPFAM" id="SSF55874">
    <property type="entry name" value="ATPase domain of HSP90 chaperone/DNA topoisomerase II/histidine kinase"/>
    <property type="match status" value="1"/>
</dbReference>
<dbReference type="Pfam" id="PF00512">
    <property type="entry name" value="HisKA"/>
    <property type="match status" value="1"/>
</dbReference>
<dbReference type="InterPro" id="IPR003661">
    <property type="entry name" value="HisK_dim/P_dom"/>
</dbReference>
<comment type="subunit">
    <text evidence="14">At low DSF concentrations, interacts with RpfF.</text>
</comment>
<dbReference type="SMART" id="SM00448">
    <property type="entry name" value="REC"/>
    <property type="match status" value="1"/>
</dbReference>
<evidence type="ECO:0000256" key="16">
    <source>
        <dbReference type="PROSITE-ProRule" id="PRU00110"/>
    </source>
</evidence>
<evidence type="ECO:0000259" key="19">
    <source>
        <dbReference type="PROSITE" id="PS50109"/>
    </source>
</evidence>
<dbReference type="PROSITE" id="PS50112">
    <property type="entry name" value="PAS"/>
    <property type="match status" value="2"/>
</dbReference>
<dbReference type="Pfam" id="PF01627">
    <property type="entry name" value="Hpt"/>
    <property type="match status" value="1"/>
</dbReference>
<dbReference type="SUPFAM" id="SSF47226">
    <property type="entry name" value="Histidine-containing phosphotransfer domain, HPT domain"/>
    <property type="match status" value="1"/>
</dbReference>
<dbReference type="CDD" id="cd00130">
    <property type="entry name" value="PAS"/>
    <property type="match status" value="2"/>
</dbReference>
<dbReference type="InterPro" id="IPR008207">
    <property type="entry name" value="Sig_transdc_His_kin_Hpt_dom"/>
</dbReference>
<dbReference type="SUPFAM" id="SSF55785">
    <property type="entry name" value="PYP-like sensor domain (PAS domain)"/>
    <property type="match status" value="2"/>
</dbReference>
<evidence type="ECO:0000259" key="22">
    <source>
        <dbReference type="PROSITE" id="PS50894"/>
    </source>
</evidence>
<dbReference type="Proteomes" id="UP000184420">
    <property type="component" value="Unassembled WGS sequence"/>
</dbReference>
<feature type="transmembrane region" description="Helical" evidence="18">
    <location>
        <begin position="63"/>
        <end position="81"/>
    </location>
</feature>
<dbReference type="PROSITE" id="PS50894">
    <property type="entry name" value="HPT"/>
    <property type="match status" value="1"/>
</dbReference>
<dbReference type="InterPro" id="IPR003594">
    <property type="entry name" value="HATPase_dom"/>
</dbReference>
<feature type="domain" description="PAS" evidence="21">
    <location>
        <begin position="103"/>
        <end position="148"/>
    </location>
</feature>
<feature type="modified residue" description="4-aspartylphosphate" evidence="17">
    <location>
        <position position="667"/>
    </location>
</feature>
<dbReference type="SUPFAM" id="SSF47384">
    <property type="entry name" value="Homodimeric domain of signal transducing histidine kinase"/>
    <property type="match status" value="1"/>
</dbReference>
<feature type="modified residue" description="Phosphohistidine" evidence="16">
    <location>
        <position position="804"/>
    </location>
</feature>
<dbReference type="CDD" id="cd16922">
    <property type="entry name" value="HATPase_EvgS-ArcB-TorS-like"/>
    <property type="match status" value="1"/>
</dbReference>
<dbReference type="Pfam" id="PF02518">
    <property type="entry name" value="HATPase_c"/>
    <property type="match status" value="1"/>
</dbReference>
<keyword evidence="9" id="KW-0418">Kinase</keyword>
<dbReference type="PROSITE" id="PS50109">
    <property type="entry name" value="HIS_KIN"/>
    <property type="match status" value="1"/>
</dbReference>
<evidence type="ECO:0000256" key="17">
    <source>
        <dbReference type="PROSITE-ProRule" id="PRU00169"/>
    </source>
</evidence>
<evidence type="ECO:0000256" key="18">
    <source>
        <dbReference type="SAM" id="Phobius"/>
    </source>
</evidence>
<dbReference type="Gene3D" id="3.40.50.2300">
    <property type="match status" value="1"/>
</dbReference>
<dbReference type="Gene3D" id="1.20.120.160">
    <property type="entry name" value="HPT domain"/>
    <property type="match status" value="1"/>
</dbReference>
<evidence type="ECO:0000256" key="6">
    <source>
        <dbReference type="ARBA" id="ARBA00022679"/>
    </source>
</evidence>
<evidence type="ECO:0000256" key="14">
    <source>
        <dbReference type="ARBA" id="ARBA00064003"/>
    </source>
</evidence>
<sequence>MKKIVNSVIWLFVTIGLLLCVMLYYAWSVRQRVEITIAAARSDAANAKLLHNYLEKNQYYTNYSFWFILMAVAVAIIFLAVEGRYIALHFRQLRERANRLYKNTQSYKRLAQQAGPIMYTSSPEGYFTYVNEGVANITGYQPEEVIGKHYSMFLDTRTYNKLQDYYVSQMKGYQDYSSIQFEIITHSGEKKWVEQMVSIIRDDNGRVTEFQCIVKELYHSKGKDYRFDYLRDRLEAVVDFTPSMMFIKDMEGRYILVNQRFTDVMQVKKEEVIGRIDADLNYPWASRYAALDSEVISTGNAASLDDTLDVNGKQLHYYVTKFPLRNAHDEMIGVCGIAHDVTEKKNHIKALVNAQRIAEEARRAQETFLANMSHEIRTPMNGILGMTQLLRQDTQLSPTQQEFVSAIQTSATNLLVIINEILDFSKIKAGKLKIEEAPFDLRNETEKAFYPLRIQVQEKRLAFNVLIDEHIPAILIGDKIRLMQVLVNLVENAIKFTARGSVSVHLYPLATTPNEVRLRLEVTDTGIGIAPEKQQYVFESFTQSHSANNRSFGGTGLGLAICKELVELQEGEIRVVSELGKGSMFIVELPFRYDDSISPEEEKLTPQQLSSKPLLGKSILVVEDNLINQKVACHALQKGGARVHMVENGQIAVELTLQQSYDCILMDIQMPGMDGYEATRNIRKNGINTVIIAMTASALKGEKERCLEAGMNAYISKPYEQQELFSTILKATGTSMPAPQQLFTMANTPYNGPDSNYLREKVGLDDQEIILLYQDMLQEFPAKMEVLQQHVQQQDWENTFIMAHQLKTLFKLLQFNAATELCESIEVDAHLSENLATIPARVSSLVAAYNNFLPSLREAADQPLGNEK</sequence>
<keyword evidence="5 17" id="KW-0597">Phosphoprotein</keyword>
<feature type="transmembrane region" description="Helical" evidence="18">
    <location>
        <begin position="7"/>
        <end position="27"/>
    </location>
</feature>
<keyword evidence="11 18" id="KW-1133">Transmembrane helix</keyword>
<dbReference type="GO" id="GO:0005886">
    <property type="term" value="C:plasma membrane"/>
    <property type="evidence" value="ECO:0007669"/>
    <property type="project" value="UniProtKB-SubCell"/>
</dbReference>
<feature type="domain" description="PAS" evidence="21">
    <location>
        <begin position="230"/>
        <end position="275"/>
    </location>
</feature>
<gene>
    <name evidence="23" type="ORF">SAMN05444266_105321</name>
</gene>
<dbReference type="CDD" id="cd17546">
    <property type="entry name" value="REC_hyHK_CKI1_RcsC-like"/>
    <property type="match status" value="1"/>
</dbReference>
<dbReference type="AlphaFoldDB" id="A0A1M7E7N1"/>
<feature type="domain" description="Histidine kinase" evidence="19">
    <location>
        <begin position="371"/>
        <end position="593"/>
    </location>
</feature>
<dbReference type="CDD" id="cd00082">
    <property type="entry name" value="HisKA"/>
    <property type="match status" value="1"/>
</dbReference>
<dbReference type="SMART" id="SM00387">
    <property type="entry name" value="HATPase_c"/>
    <property type="match status" value="1"/>
</dbReference>
<evidence type="ECO:0000256" key="13">
    <source>
        <dbReference type="ARBA" id="ARBA00023136"/>
    </source>
</evidence>
<evidence type="ECO:0000313" key="24">
    <source>
        <dbReference type="Proteomes" id="UP000184420"/>
    </source>
</evidence>
<keyword evidence="6" id="KW-0808">Transferase</keyword>
<dbReference type="OrthoDB" id="9811889at2"/>
<dbReference type="Gene3D" id="3.30.565.10">
    <property type="entry name" value="Histidine kinase-like ATPase, C-terminal domain"/>
    <property type="match status" value="1"/>
</dbReference>
<dbReference type="GO" id="GO:0006355">
    <property type="term" value="P:regulation of DNA-templated transcription"/>
    <property type="evidence" value="ECO:0007669"/>
    <property type="project" value="InterPro"/>
</dbReference>
<evidence type="ECO:0000256" key="7">
    <source>
        <dbReference type="ARBA" id="ARBA00022692"/>
    </source>
</evidence>
<reference evidence="23 24" key="1">
    <citation type="submission" date="2016-11" db="EMBL/GenBank/DDBJ databases">
        <authorList>
            <person name="Jaros S."/>
            <person name="Januszkiewicz K."/>
            <person name="Wedrychowicz H."/>
        </authorList>
    </citation>
    <scope>NUCLEOTIDE SEQUENCE [LARGE SCALE GENOMIC DNA]</scope>
    <source>
        <strain evidence="23 24">DSM 27406</strain>
    </source>
</reference>
<dbReference type="RefSeq" id="WP_073082222.1">
    <property type="nucleotide sequence ID" value="NZ_FRBL01000005.1"/>
</dbReference>
<evidence type="ECO:0000256" key="11">
    <source>
        <dbReference type="ARBA" id="ARBA00022989"/>
    </source>
</evidence>
<dbReference type="SUPFAM" id="SSF52172">
    <property type="entry name" value="CheY-like"/>
    <property type="match status" value="1"/>
</dbReference>
<keyword evidence="8" id="KW-0547">Nucleotide-binding</keyword>
<evidence type="ECO:0000256" key="3">
    <source>
        <dbReference type="ARBA" id="ARBA00012438"/>
    </source>
</evidence>
<evidence type="ECO:0000256" key="8">
    <source>
        <dbReference type="ARBA" id="ARBA00022741"/>
    </source>
</evidence>
<dbReference type="InterPro" id="IPR001789">
    <property type="entry name" value="Sig_transdc_resp-reg_receiver"/>
</dbReference>
<dbReference type="NCBIfam" id="TIGR00229">
    <property type="entry name" value="sensory_box"/>
    <property type="match status" value="2"/>
</dbReference>
<keyword evidence="4" id="KW-1003">Cell membrane</keyword>
<comment type="subcellular location">
    <subcellularLocation>
        <location evidence="2">Cell membrane</location>
        <topology evidence="2">Multi-pass membrane protein</topology>
    </subcellularLocation>
</comment>
<dbReference type="InterPro" id="IPR013656">
    <property type="entry name" value="PAS_4"/>
</dbReference>
<dbReference type="InterPro" id="IPR036641">
    <property type="entry name" value="HPT_dom_sf"/>
</dbReference>
<dbReference type="PANTHER" id="PTHR45339">
    <property type="entry name" value="HYBRID SIGNAL TRANSDUCTION HISTIDINE KINASE J"/>
    <property type="match status" value="1"/>
</dbReference>
<evidence type="ECO:0000256" key="12">
    <source>
        <dbReference type="ARBA" id="ARBA00023012"/>
    </source>
</evidence>
<keyword evidence="24" id="KW-1185">Reference proteome</keyword>